<gene>
    <name evidence="1" type="ORF">NUW54_g13893</name>
</gene>
<sequence>MPRAGDPVLFAVYGTVDLEHIRRFGPAGLFATEAFESFNAVIRAKSVHSNRQAPSRDIARAFAQANRIRHLLSGGLFMWDDNDAEAEPEEGSHQPEERKRRRPFAFHRYMWHAVGAGPLSIVRRPSTVAEYLGLNSTPPTQEAIGDAKLSCTFTKEHPPQPLALLKTGTHCPELVAQHTDQTFRTSTGMVIANGDSCSLGDFVLAKSSQSVDATLVGRVEEILTRQGSRADLAHEPDRATSATEDPPGAGLWPV</sequence>
<evidence type="ECO:0000313" key="2">
    <source>
        <dbReference type="Proteomes" id="UP001144978"/>
    </source>
</evidence>
<protein>
    <submittedName>
        <fullName evidence="1">Uncharacterized protein</fullName>
    </submittedName>
</protein>
<proteinExistence type="predicted"/>
<name>A0ACC1MIP3_9APHY</name>
<reference evidence="1" key="1">
    <citation type="submission" date="2022-08" db="EMBL/GenBank/DDBJ databases">
        <title>Genome Sequence of Pycnoporus sanguineus.</title>
        <authorList>
            <person name="Buettner E."/>
        </authorList>
    </citation>
    <scope>NUCLEOTIDE SEQUENCE</scope>
    <source>
        <strain evidence="1">CG-C14</strain>
    </source>
</reference>
<keyword evidence="2" id="KW-1185">Reference proteome</keyword>
<dbReference type="EMBL" id="JANSHE010006756">
    <property type="protein sequence ID" value="KAJ2966144.1"/>
    <property type="molecule type" value="Genomic_DNA"/>
</dbReference>
<organism evidence="1 2">
    <name type="scientific">Trametes sanguinea</name>
    <dbReference type="NCBI Taxonomy" id="158606"/>
    <lineage>
        <taxon>Eukaryota</taxon>
        <taxon>Fungi</taxon>
        <taxon>Dikarya</taxon>
        <taxon>Basidiomycota</taxon>
        <taxon>Agaricomycotina</taxon>
        <taxon>Agaricomycetes</taxon>
        <taxon>Polyporales</taxon>
        <taxon>Polyporaceae</taxon>
        <taxon>Trametes</taxon>
    </lineage>
</organism>
<dbReference type="Proteomes" id="UP001144978">
    <property type="component" value="Unassembled WGS sequence"/>
</dbReference>
<accession>A0ACC1MIP3</accession>
<comment type="caution">
    <text evidence="1">The sequence shown here is derived from an EMBL/GenBank/DDBJ whole genome shotgun (WGS) entry which is preliminary data.</text>
</comment>
<evidence type="ECO:0000313" key="1">
    <source>
        <dbReference type="EMBL" id="KAJ2966144.1"/>
    </source>
</evidence>